<dbReference type="OrthoDB" id="47172at2759"/>
<dbReference type="RefSeq" id="XP_040675131.1">
    <property type="nucleotide sequence ID" value="XM_040826872.1"/>
</dbReference>
<accession>A0A0B2WM22</accession>
<dbReference type="SMART" id="SM00558">
    <property type="entry name" value="JmjC"/>
    <property type="match status" value="1"/>
</dbReference>
<dbReference type="SUPFAM" id="SSF51197">
    <property type="entry name" value="Clavaminate synthase-like"/>
    <property type="match status" value="1"/>
</dbReference>
<dbReference type="GeneID" id="63742529"/>
<sequence>MAPRDEILSWYRAAAETLISTPTKDDPDPESTALNDLLQRQAKSLLAMHDAVKGCTPRRANESLLTRRLGDLIAISTSRFYAYRFDLLPYPWRQIHTDALILSTFHDILCYLGQSTWLDDQALDGVVEKLDRAVITAGGAGVLGAAWIERTLRLVERLCDAAQGDGEPEAPARRARRARRADAFFPPEEPYTRPALSPARTCPARRGWSLDTFEKYMNGDSPPRPVLFTDLVTTWPALTERPWKSPSYLLSRTFGGRRLVPVELGRSYVDAGWGQELVPFKTFLSRYVSPGAAGEVGYLAQHDLFGQIPCLRGDISIPDLCWSSVPLHPTDPAKNKARLRVPLVNAWFGPARTITPLHTDAYHNLLVQVVGTKYVRLYPPWSKAMRPRGEEAGVDMSNTSLLDLGVVEGWDDDQDSQGMTLEEREAARRELAAEEYWECVLGEGDTLLIPMGWWHYVRSLSVSFSVSFWWN</sequence>
<comment type="caution">
    <text evidence="2">The sequence shown here is derived from an EMBL/GenBank/DDBJ whole genome shotgun (WGS) entry which is preliminary data.</text>
</comment>
<dbReference type="Proteomes" id="UP000030816">
    <property type="component" value="Unassembled WGS sequence"/>
</dbReference>
<keyword evidence="3" id="KW-1185">Reference proteome</keyword>
<evidence type="ECO:0000313" key="3">
    <source>
        <dbReference type="Proteomes" id="UP000030816"/>
    </source>
</evidence>
<reference evidence="2 3" key="1">
    <citation type="journal article" date="2014" name="Proc. Natl. Acad. Sci. U.S.A.">
        <title>Trajectory and genomic determinants of fungal-pathogen speciation and host adaptation.</title>
        <authorList>
            <person name="Hu X."/>
            <person name="Xiao G."/>
            <person name="Zheng P."/>
            <person name="Shang Y."/>
            <person name="Su Y."/>
            <person name="Zhang X."/>
            <person name="Liu X."/>
            <person name="Zhan S."/>
            <person name="St Leger R.J."/>
            <person name="Wang C."/>
        </authorList>
    </citation>
    <scope>NUCLEOTIDE SEQUENCE [LARGE SCALE GENOMIC DNA]</scope>
    <source>
        <strain evidence="2 3">ARSEF 1941</strain>
    </source>
</reference>
<evidence type="ECO:0000313" key="2">
    <source>
        <dbReference type="EMBL" id="KHN94065.1"/>
    </source>
</evidence>
<dbReference type="PROSITE" id="PS51184">
    <property type="entry name" value="JMJC"/>
    <property type="match status" value="1"/>
</dbReference>
<feature type="domain" description="JmjC" evidence="1">
    <location>
        <begin position="297"/>
        <end position="471"/>
    </location>
</feature>
<dbReference type="AlphaFoldDB" id="A0A0B2WM22"/>
<dbReference type="HOGENOM" id="CLU_016785_0_0_1"/>
<dbReference type="InterPro" id="IPR041667">
    <property type="entry name" value="Cupin_8"/>
</dbReference>
<gene>
    <name evidence="2" type="ORF">MAM_08074</name>
</gene>
<dbReference type="Pfam" id="PF13621">
    <property type="entry name" value="Cupin_8"/>
    <property type="match status" value="1"/>
</dbReference>
<dbReference type="EMBL" id="AZHE01000042">
    <property type="protein sequence ID" value="KHN94065.1"/>
    <property type="molecule type" value="Genomic_DNA"/>
</dbReference>
<dbReference type="Gene3D" id="2.60.120.650">
    <property type="entry name" value="Cupin"/>
    <property type="match status" value="1"/>
</dbReference>
<dbReference type="PANTHER" id="PTHR12461">
    <property type="entry name" value="HYPOXIA-INDUCIBLE FACTOR 1 ALPHA INHIBITOR-RELATED"/>
    <property type="match status" value="1"/>
</dbReference>
<organism evidence="2 3">
    <name type="scientific">Metarhizium album (strain ARSEF 1941)</name>
    <dbReference type="NCBI Taxonomy" id="1081103"/>
    <lineage>
        <taxon>Eukaryota</taxon>
        <taxon>Fungi</taxon>
        <taxon>Dikarya</taxon>
        <taxon>Ascomycota</taxon>
        <taxon>Pezizomycotina</taxon>
        <taxon>Sordariomycetes</taxon>
        <taxon>Hypocreomycetidae</taxon>
        <taxon>Hypocreales</taxon>
        <taxon>Clavicipitaceae</taxon>
        <taxon>Metarhizium</taxon>
    </lineage>
</organism>
<name>A0A0B2WM22_METAS</name>
<protein>
    <submittedName>
        <fullName evidence="2">Jumonji domain containing 5</fullName>
    </submittedName>
</protein>
<proteinExistence type="predicted"/>
<dbReference type="PANTHER" id="PTHR12461:SF101">
    <property type="entry name" value="TRNA WYBUTOSINE-SYNTHESIZING PROTEIN 4"/>
    <property type="match status" value="1"/>
</dbReference>
<evidence type="ECO:0000259" key="1">
    <source>
        <dbReference type="PROSITE" id="PS51184"/>
    </source>
</evidence>
<dbReference type="InterPro" id="IPR003347">
    <property type="entry name" value="JmjC_dom"/>
</dbReference>
<dbReference type="STRING" id="1081103.A0A0B2WM22"/>